<dbReference type="Gene3D" id="2.60.200.60">
    <property type="match status" value="1"/>
</dbReference>
<keyword evidence="2" id="KW-1185">Reference proteome</keyword>
<organism evidence="1 2">
    <name type="scientific">Psychrobacter faecalis</name>
    <dbReference type="NCBI Taxonomy" id="180588"/>
    <lineage>
        <taxon>Bacteria</taxon>
        <taxon>Pseudomonadati</taxon>
        <taxon>Pseudomonadota</taxon>
        <taxon>Gammaproteobacteria</taxon>
        <taxon>Moraxellales</taxon>
        <taxon>Moraxellaceae</taxon>
        <taxon>Psychrobacter</taxon>
    </lineage>
</organism>
<reference evidence="1 2" key="1">
    <citation type="submission" date="2023-08" db="EMBL/GenBank/DDBJ databases">
        <authorList>
            <person name="Kumar R."/>
        </authorList>
    </citation>
    <scope>NUCLEOTIDE SEQUENCE [LARGE SCALE GENOMIC DNA]</scope>
    <source>
        <strain evidence="1 2">LUR13</strain>
    </source>
</reference>
<accession>A0ABT9HFG8</accession>
<proteinExistence type="predicted"/>
<dbReference type="Pfam" id="PF05488">
    <property type="entry name" value="PAAR_motif"/>
    <property type="match status" value="1"/>
</dbReference>
<protein>
    <submittedName>
        <fullName evidence="1">PAAR domain-containing protein</fullName>
    </submittedName>
</protein>
<gene>
    <name evidence="1" type="ORF">Q8P09_05380</name>
</gene>
<comment type="caution">
    <text evidence="1">The sequence shown here is derived from an EMBL/GenBank/DDBJ whole genome shotgun (WGS) entry which is preliminary data.</text>
</comment>
<name>A0ABT9HFG8_9GAMM</name>
<dbReference type="RefSeq" id="WP_068404676.1">
    <property type="nucleotide sequence ID" value="NZ_DAMDIC010000007.1"/>
</dbReference>
<evidence type="ECO:0000313" key="2">
    <source>
        <dbReference type="Proteomes" id="UP001228171"/>
    </source>
</evidence>
<dbReference type="Proteomes" id="UP001228171">
    <property type="component" value="Unassembled WGS sequence"/>
</dbReference>
<sequence length="178" mass="19131">MAAYITVGAKTSHGGTVISGSPQTTHNGIPVARKGDKVICKKCKKVTTILSGDASFIVDGAPIARGGDVTSCGAKLIAIQQAFAESDFDVGSIAQAEPLQFAKSDPSSMFNDINKNIYDDRFQLLDKHSQLPLAYINYRLDYNGKSVEGKTDAEGFTEIIEANHSAEVNIYLLLDEDE</sequence>
<dbReference type="InterPro" id="IPR008727">
    <property type="entry name" value="PAAR_motif"/>
</dbReference>
<evidence type="ECO:0000313" key="1">
    <source>
        <dbReference type="EMBL" id="MDP4544508.1"/>
    </source>
</evidence>
<dbReference type="CDD" id="cd14744">
    <property type="entry name" value="PAAR_CT_2"/>
    <property type="match status" value="1"/>
</dbReference>
<dbReference type="EMBL" id="JAVAJI010000006">
    <property type="protein sequence ID" value="MDP4544508.1"/>
    <property type="molecule type" value="Genomic_DNA"/>
</dbReference>